<organism evidence="2 3">
    <name type="scientific">Streptomyces triticirhizae</name>
    <dbReference type="NCBI Taxonomy" id="2483353"/>
    <lineage>
        <taxon>Bacteria</taxon>
        <taxon>Bacillati</taxon>
        <taxon>Actinomycetota</taxon>
        <taxon>Actinomycetes</taxon>
        <taxon>Kitasatosporales</taxon>
        <taxon>Streptomycetaceae</taxon>
        <taxon>Streptomyces</taxon>
    </lineage>
</organism>
<dbReference type="AlphaFoldDB" id="A0A3M2LP82"/>
<proteinExistence type="predicted"/>
<accession>A0A3M2LP82</accession>
<feature type="compositionally biased region" description="Polar residues" evidence="1">
    <location>
        <begin position="8"/>
        <end position="17"/>
    </location>
</feature>
<sequence length="257" mass="26551">MAVGPTTLPRSTVTTPQAPHVPHVPRVIPELGRLPAARWRPAEAAAARALTLTPVGAGVHLGTGTAGQPVTLPAPSPEGAGLGVLGESLFGRLFALRLLGVGARVTAATRVPDKWRGLTLAAGDRLTVGDGVGRWPERPPSAPSAGDGPQALVCDLRRPPSASLAEGPWRTVVHVARNPPRRSAFWAAVRTVVVLDGQYAEVAERLLGAGAGAFVAALRGGEIAVFRDGRAETVRLDLSPGENALLTPGRRQRAATA</sequence>
<evidence type="ECO:0000256" key="1">
    <source>
        <dbReference type="SAM" id="MobiDB-lite"/>
    </source>
</evidence>
<dbReference type="Proteomes" id="UP000278673">
    <property type="component" value="Unassembled WGS sequence"/>
</dbReference>
<feature type="region of interest" description="Disordered" evidence="1">
    <location>
        <begin position="131"/>
        <end position="151"/>
    </location>
</feature>
<protein>
    <submittedName>
        <fullName evidence="2">Uncharacterized protein</fullName>
    </submittedName>
</protein>
<dbReference type="EMBL" id="RFFJ01000082">
    <property type="protein sequence ID" value="RMI38906.1"/>
    <property type="molecule type" value="Genomic_DNA"/>
</dbReference>
<reference evidence="2 3" key="1">
    <citation type="submission" date="2018-10" db="EMBL/GenBank/DDBJ databases">
        <title>Isolation, diversity and antifungal activity of actinobacteria from wheat.</title>
        <authorList>
            <person name="Han C."/>
        </authorList>
    </citation>
    <scope>NUCLEOTIDE SEQUENCE [LARGE SCALE GENOMIC DNA]</scope>
    <source>
        <strain evidence="2 3">NEAU-YY642</strain>
    </source>
</reference>
<keyword evidence="3" id="KW-1185">Reference proteome</keyword>
<evidence type="ECO:0000313" key="3">
    <source>
        <dbReference type="Proteomes" id="UP000278673"/>
    </source>
</evidence>
<gene>
    <name evidence="2" type="ORF">EBN88_15875</name>
</gene>
<evidence type="ECO:0000313" key="2">
    <source>
        <dbReference type="EMBL" id="RMI38906.1"/>
    </source>
</evidence>
<name>A0A3M2LP82_9ACTN</name>
<feature type="region of interest" description="Disordered" evidence="1">
    <location>
        <begin position="1"/>
        <end position="21"/>
    </location>
</feature>
<comment type="caution">
    <text evidence="2">The sequence shown here is derived from an EMBL/GenBank/DDBJ whole genome shotgun (WGS) entry which is preliminary data.</text>
</comment>